<protein>
    <recommendedName>
        <fullName evidence="2">DUF481 domain-containing protein</fullName>
    </recommendedName>
</protein>
<evidence type="ECO:0008006" key="2">
    <source>
        <dbReference type="Google" id="ProtNLM"/>
    </source>
</evidence>
<gene>
    <name evidence="1" type="ORF">METZ01_LOCUS36354</name>
</gene>
<dbReference type="Pfam" id="PF04338">
    <property type="entry name" value="DUF481"/>
    <property type="match status" value="1"/>
</dbReference>
<name>A0A381QWH6_9ZZZZ</name>
<sequence>MTPVRHLTLPQSGLRLLIVLAVAAAGFPFPVPAQVNIEALRQDDPPLGYSGTFGGDLTVRTGNVELIQIALNARVYRVTESVTRLMVGNGGLGLQGGGRFASSGLLHYRETYWPNDRISPEWYGQLNYDRPQLLDFRMLAGGGVRTSISGGEWGDFGMGAAAFLEHERLDLTEAAVHDNETTVVRGNYFLTLRLVPSENLVIASTTYLQPVVADWGDLRTLVNFRLATSVSDDIDLTVSFDLRYDSEPPDAISALDTSLRTGLRYSF</sequence>
<dbReference type="InterPro" id="IPR007433">
    <property type="entry name" value="DUF481"/>
</dbReference>
<evidence type="ECO:0000313" key="1">
    <source>
        <dbReference type="EMBL" id="SUZ83500.1"/>
    </source>
</evidence>
<organism evidence="1">
    <name type="scientific">marine metagenome</name>
    <dbReference type="NCBI Taxonomy" id="408172"/>
    <lineage>
        <taxon>unclassified sequences</taxon>
        <taxon>metagenomes</taxon>
        <taxon>ecological metagenomes</taxon>
    </lineage>
</organism>
<proteinExistence type="predicted"/>
<accession>A0A381QWH6</accession>
<dbReference type="AlphaFoldDB" id="A0A381QWH6"/>
<dbReference type="EMBL" id="UINC01001553">
    <property type="protein sequence ID" value="SUZ83500.1"/>
    <property type="molecule type" value="Genomic_DNA"/>
</dbReference>
<reference evidence="1" key="1">
    <citation type="submission" date="2018-05" db="EMBL/GenBank/DDBJ databases">
        <authorList>
            <person name="Lanie J.A."/>
            <person name="Ng W.-L."/>
            <person name="Kazmierczak K.M."/>
            <person name="Andrzejewski T.M."/>
            <person name="Davidsen T.M."/>
            <person name="Wayne K.J."/>
            <person name="Tettelin H."/>
            <person name="Glass J.I."/>
            <person name="Rusch D."/>
            <person name="Podicherti R."/>
            <person name="Tsui H.-C.T."/>
            <person name="Winkler M.E."/>
        </authorList>
    </citation>
    <scope>NUCLEOTIDE SEQUENCE</scope>
</reference>